<dbReference type="PANTHER" id="PTHR34387">
    <property type="entry name" value="SLR1258 PROTEIN"/>
    <property type="match status" value="1"/>
</dbReference>
<dbReference type="InterPro" id="IPR052022">
    <property type="entry name" value="26kDa_periplasmic_antigen"/>
</dbReference>
<gene>
    <name evidence="2" type="ORF">GQR91_02610</name>
</gene>
<dbReference type="InterPro" id="IPR016907">
    <property type="entry name" value="UCP029033"/>
</dbReference>
<dbReference type="AlphaFoldDB" id="A0A6N8LSE2"/>
<dbReference type="PANTHER" id="PTHR34387:SF2">
    <property type="entry name" value="SLR1258 PROTEIN"/>
    <property type="match status" value="1"/>
</dbReference>
<keyword evidence="1" id="KW-0812">Transmembrane</keyword>
<proteinExistence type="predicted"/>
<dbReference type="GO" id="GO:0006974">
    <property type="term" value="P:DNA damage response"/>
    <property type="evidence" value="ECO:0007669"/>
    <property type="project" value="TreeGrafter"/>
</dbReference>
<accession>A0A6N8LSE2</accession>
<dbReference type="PIRSF" id="PIRSF029033">
    <property type="entry name" value="UCP029033"/>
    <property type="match status" value="1"/>
</dbReference>
<name>A0A6N8LSE2_9SPHN</name>
<protein>
    <submittedName>
        <fullName evidence="2">DUF541 domain-containing protein</fullName>
    </submittedName>
</protein>
<organism evidence="2 3">
    <name type="scientific">Sphingomonas carotinifaciens</name>
    <dbReference type="NCBI Taxonomy" id="1166323"/>
    <lineage>
        <taxon>Bacteria</taxon>
        <taxon>Pseudomonadati</taxon>
        <taxon>Pseudomonadota</taxon>
        <taxon>Alphaproteobacteria</taxon>
        <taxon>Sphingomonadales</taxon>
        <taxon>Sphingomonadaceae</taxon>
        <taxon>Sphingomonas</taxon>
    </lineage>
</organism>
<evidence type="ECO:0000313" key="3">
    <source>
        <dbReference type="Proteomes" id="UP000436801"/>
    </source>
</evidence>
<evidence type="ECO:0000256" key="1">
    <source>
        <dbReference type="SAM" id="Phobius"/>
    </source>
</evidence>
<evidence type="ECO:0000313" key="2">
    <source>
        <dbReference type="EMBL" id="MWC42551.1"/>
    </source>
</evidence>
<dbReference type="EMBL" id="WSUT01000005">
    <property type="protein sequence ID" value="MWC42551.1"/>
    <property type="molecule type" value="Genomic_DNA"/>
</dbReference>
<sequence>MESRGIALRSGLVPAAALLAVGLIVGGYLLGDGLTRARHADRSVTVRGLAERNVTADLAVWTLNYSEQGTDAAQVQAAIDRDTQTIRAFFTQLGFPADALTAAGAGANQNYMNGVQTVTINQRLQLRTTDIARARRAVARQFDLVRQGVVLQEGSGISYSFTRLNAIKPAMVAEATRDARAAAEQFAKDSDTDVGGIKSASQGYFSIEARDGEQSGYGVADTPLKKVRVVTTVDFYLD</sequence>
<keyword evidence="1" id="KW-0472">Membrane</keyword>
<dbReference type="OrthoDB" id="9806540at2"/>
<dbReference type="InterPro" id="IPR007497">
    <property type="entry name" value="SIMPL/DUF541"/>
</dbReference>
<dbReference type="Gene3D" id="3.30.110.170">
    <property type="entry name" value="Protein of unknown function (DUF541), domain 1"/>
    <property type="match status" value="1"/>
</dbReference>
<feature type="transmembrane region" description="Helical" evidence="1">
    <location>
        <begin position="12"/>
        <end position="31"/>
    </location>
</feature>
<dbReference type="RefSeq" id="WP_149681468.1">
    <property type="nucleotide sequence ID" value="NZ_CP178397.1"/>
</dbReference>
<keyword evidence="1" id="KW-1133">Transmembrane helix</keyword>
<dbReference type="Proteomes" id="UP000436801">
    <property type="component" value="Unassembled WGS sequence"/>
</dbReference>
<reference evidence="2 3" key="1">
    <citation type="submission" date="2019-12" db="EMBL/GenBank/DDBJ databases">
        <authorList>
            <person name="Zheng J."/>
        </authorList>
    </citation>
    <scope>NUCLEOTIDE SEQUENCE [LARGE SCALE GENOMIC DNA]</scope>
    <source>
        <strain evidence="2 3">DSM 27347</strain>
    </source>
</reference>
<comment type="caution">
    <text evidence="2">The sequence shown here is derived from an EMBL/GenBank/DDBJ whole genome shotgun (WGS) entry which is preliminary data.</text>
</comment>
<dbReference type="Pfam" id="PF04402">
    <property type="entry name" value="SIMPL"/>
    <property type="match status" value="1"/>
</dbReference>